<gene>
    <name evidence="1" type="ORF">WMO45_08060</name>
</gene>
<evidence type="ECO:0000313" key="1">
    <source>
        <dbReference type="EMBL" id="MEQ2456472.1"/>
    </source>
</evidence>
<name>A0ABV1EPE6_9FIRM</name>
<reference evidence="1 2" key="1">
    <citation type="submission" date="2024-03" db="EMBL/GenBank/DDBJ databases">
        <title>Human intestinal bacterial collection.</title>
        <authorList>
            <person name="Pauvert C."/>
            <person name="Hitch T.C.A."/>
            <person name="Clavel T."/>
        </authorList>
    </citation>
    <scope>NUCLEOTIDE SEQUENCE [LARGE SCALE GENOMIC DNA]</scope>
    <source>
        <strain evidence="1 2">CLA-AP-H34</strain>
    </source>
</reference>
<dbReference type="Proteomes" id="UP001440599">
    <property type="component" value="Unassembled WGS sequence"/>
</dbReference>
<protein>
    <submittedName>
        <fullName evidence="1">Uncharacterized protein</fullName>
    </submittedName>
</protein>
<organism evidence="1 2">
    <name type="scientific">Flavonifractor hominis</name>
    <dbReference type="NCBI Taxonomy" id="3133178"/>
    <lineage>
        <taxon>Bacteria</taxon>
        <taxon>Bacillati</taxon>
        <taxon>Bacillota</taxon>
        <taxon>Clostridia</taxon>
        <taxon>Eubacteriales</taxon>
        <taxon>Oscillospiraceae</taxon>
        <taxon>Flavonifractor</taxon>
    </lineage>
</organism>
<evidence type="ECO:0000313" key="2">
    <source>
        <dbReference type="Proteomes" id="UP001440599"/>
    </source>
</evidence>
<sequence length="103" mass="11455">MGHRISPLRRVAPVLVLLVLIPLALLFASRFLGGRADAETLELTEQAVRRAAVQCYALEGFYPSSLDYLKDHYGVTVDEDRCFVAYQYVAANLMPDITVLPIS</sequence>
<comment type="caution">
    <text evidence="1">The sequence shown here is derived from an EMBL/GenBank/DDBJ whole genome shotgun (WGS) entry which is preliminary data.</text>
</comment>
<dbReference type="EMBL" id="JBBMFT010000004">
    <property type="protein sequence ID" value="MEQ2456472.1"/>
    <property type="molecule type" value="Genomic_DNA"/>
</dbReference>
<dbReference type="RefSeq" id="WP_349140122.1">
    <property type="nucleotide sequence ID" value="NZ_JBBMFT010000004.1"/>
</dbReference>
<keyword evidence="2" id="KW-1185">Reference proteome</keyword>
<proteinExistence type="predicted"/>
<accession>A0ABV1EPE6</accession>